<sequence length="178" mass="19552">MIYYAGIGSRKTPLPTLDIMTAFGKRFAELGLTLRSGGADGADTAWEKGCDLAHGEKEIYLPRAKFNGNPSFLHPPSDAAIEMGKKFHPLGQGLPRKYWNMMGRNCHQVLGQDLETRVAFVMCWTKHGDLVGGTAQALRIAIAYDIPAFNLYNPDFVQLRNLLVSLGVQGLRDVAETA</sequence>
<reference evidence="1" key="1">
    <citation type="journal article" date="2014" name="Front. Microbiol.">
        <title>High frequency of phylogenetically diverse reductive dehalogenase-homologous genes in deep subseafloor sedimentary metagenomes.</title>
        <authorList>
            <person name="Kawai M."/>
            <person name="Futagami T."/>
            <person name="Toyoda A."/>
            <person name="Takaki Y."/>
            <person name="Nishi S."/>
            <person name="Hori S."/>
            <person name="Arai W."/>
            <person name="Tsubouchi T."/>
            <person name="Morono Y."/>
            <person name="Uchiyama I."/>
            <person name="Ito T."/>
            <person name="Fujiyama A."/>
            <person name="Inagaki F."/>
            <person name="Takami H."/>
        </authorList>
    </citation>
    <scope>NUCLEOTIDE SEQUENCE</scope>
    <source>
        <strain evidence="1">Expedition CK06-06</strain>
    </source>
</reference>
<dbReference type="SUPFAM" id="SSF102405">
    <property type="entry name" value="MCP/YpsA-like"/>
    <property type="match status" value="1"/>
</dbReference>
<organism evidence="1">
    <name type="scientific">marine sediment metagenome</name>
    <dbReference type="NCBI Taxonomy" id="412755"/>
    <lineage>
        <taxon>unclassified sequences</taxon>
        <taxon>metagenomes</taxon>
        <taxon>ecological metagenomes</taxon>
    </lineage>
</organism>
<dbReference type="EMBL" id="BARS01001866">
    <property type="protein sequence ID" value="GAF77428.1"/>
    <property type="molecule type" value="Genomic_DNA"/>
</dbReference>
<comment type="caution">
    <text evidence="1">The sequence shown here is derived from an EMBL/GenBank/DDBJ whole genome shotgun (WGS) entry which is preliminary data.</text>
</comment>
<accession>X0S8R0</accession>
<proteinExistence type="predicted"/>
<protein>
    <recommendedName>
        <fullName evidence="2">DNA recombination-mediator protein A</fullName>
    </recommendedName>
</protein>
<dbReference type="AlphaFoldDB" id="X0S8R0"/>
<evidence type="ECO:0008006" key="2">
    <source>
        <dbReference type="Google" id="ProtNLM"/>
    </source>
</evidence>
<evidence type="ECO:0000313" key="1">
    <source>
        <dbReference type="EMBL" id="GAF77428.1"/>
    </source>
</evidence>
<name>X0S8R0_9ZZZZ</name>
<gene>
    <name evidence="1" type="ORF">S01H1_03419</name>
</gene>